<dbReference type="PANTHER" id="PTHR11228:SF34">
    <property type="entry name" value="TUNGSTEN-CONTAINING ALDEHYDE FERREDOXIN OXIDOREDUCTASE COFACTOR MODIFYING PROTEIN"/>
    <property type="match status" value="1"/>
</dbReference>
<protein>
    <recommendedName>
        <fullName evidence="8">Radical SAM protein</fullName>
    </recommendedName>
</protein>
<dbReference type="Gene3D" id="3.20.20.70">
    <property type="entry name" value="Aldolase class I"/>
    <property type="match status" value="1"/>
</dbReference>
<accession>A0A6M0JSP6</accession>
<evidence type="ECO:0000313" key="6">
    <source>
        <dbReference type="EMBL" id="NEV60546.1"/>
    </source>
</evidence>
<gene>
    <name evidence="6" type="ORF">G3446_01340</name>
</gene>
<evidence type="ECO:0000256" key="4">
    <source>
        <dbReference type="ARBA" id="ARBA00023004"/>
    </source>
</evidence>
<dbReference type="RefSeq" id="WP_164450587.1">
    <property type="nucleotide sequence ID" value="NZ_JAAIJQ010000002.1"/>
</dbReference>
<name>A0A6M0JSP6_9GAMM</name>
<evidence type="ECO:0000256" key="2">
    <source>
        <dbReference type="ARBA" id="ARBA00022691"/>
    </source>
</evidence>
<dbReference type="Proteomes" id="UP000483379">
    <property type="component" value="Unassembled WGS sequence"/>
</dbReference>
<dbReference type="PANTHER" id="PTHR11228">
    <property type="entry name" value="RADICAL SAM DOMAIN PROTEIN"/>
    <property type="match status" value="1"/>
</dbReference>
<dbReference type="SFLD" id="SFLDS00029">
    <property type="entry name" value="Radical_SAM"/>
    <property type="match status" value="1"/>
</dbReference>
<dbReference type="GO" id="GO:0003824">
    <property type="term" value="F:catalytic activity"/>
    <property type="evidence" value="ECO:0007669"/>
    <property type="project" value="InterPro"/>
</dbReference>
<evidence type="ECO:0000256" key="3">
    <source>
        <dbReference type="ARBA" id="ARBA00022723"/>
    </source>
</evidence>
<keyword evidence="3" id="KW-0479">Metal-binding</keyword>
<keyword evidence="5" id="KW-0411">Iron-sulfur</keyword>
<evidence type="ECO:0008006" key="8">
    <source>
        <dbReference type="Google" id="ProtNLM"/>
    </source>
</evidence>
<keyword evidence="7" id="KW-1185">Reference proteome</keyword>
<dbReference type="GO" id="GO:0046872">
    <property type="term" value="F:metal ion binding"/>
    <property type="evidence" value="ECO:0007669"/>
    <property type="project" value="UniProtKB-KW"/>
</dbReference>
<organism evidence="6 7">
    <name type="scientific">Thiorhodococcus minor</name>
    <dbReference type="NCBI Taxonomy" id="57489"/>
    <lineage>
        <taxon>Bacteria</taxon>
        <taxon>Pseudomonadati</taxon>
        <taxon>Pseudomonadota</taxon>
        <taxon>Gammaproteobacteria</taxon>
        <taxon>Chromatiales</taxon>
        <taxon>Chromatiaceae</taxon>
        <taxon>Thiorhodococcus</taxon>
    </lineage>
</organism>
<dbReference type="InterPro" id="IPR058240">
    <property type="entry name" value="rSAM_sf"/>
</dbReference>
<dbReference type="GO" id="GO:0051536">
    <property type="term" value="F:iron-sulfur cluster binding"/>
    <property type="evidence" value="ECO:0007669"/>
    <property type="project" value="UniProtKB-KW"/>
</dbReference>
<reference evidence="6 7" key="1">
    <citation type="submission" date="2020-02" db="EMBL/GenBank/DDBJ databases">
        <title>Genome sequences of Thiorhodococcus mannitoliphagus and Thiorhodococcus minor, purple sulfur photosynthetic bacteria in the gammaproteobacterial family, Chromatiaceae.</title>
        <authorList>
            <person name="Aviles F.A."/>
            <person name="Meyer T.E."/>
            <person name="Kyndt J.A."/>
        </authorList>
    </citation>
    <scope>NUCLEOTIDE SEQUENCE [LARGE SCALE GENOMIC DNA]</scope>
    <source>
        <strain evidence="6 7">DSM 11518</strain>
    </source>
</reference>
<sequence length="422" mass="46876">MHGVLAELRATAATRPLWIWGAGNQGRGICSVLQGHGVPLAGFLDQAADRLAGRVMGLPVAEPSRVLNALDGVASSQRPFVVIASWFFEAEIAQRLRAAGLGEHDDFIGYSRLKPVDYSVDIVGVCNLKCLACPRASRAPSDGKLGMMSLETFRLVLDKILAESPFVGNLQLYQWGEPVLHPQLPEIVEHARSRGVLCAISSNLNADVDYARILSARPEWLRISTSGWGEGYEMTHARGRWPRFLEHLREVATLRRTLHPEMKIEVYYHLYKHSVGDSLARFQALCDELGLELHPIPAYLISLDDVLGYCEGRPLPEPARQAAEQLLVSLEDGLAAAYRERHRGCDVLRCVNINWDTSVSQCMLYYDSVGNTVAPSYLEIPLERIQALRHAADLCRRCTRYGLHQYCASYARMEPVSEAASA</sequence>
<comment type="caution">
    <text evidence="6">The sequence shown here is derived from an EMBL/GenBank/DDBJ whole genome shotgun (WGS) entry which is preliminary data.</text>
</comment>
<keyword evidence="4" id="KW-0408">Iron</keyword>
<dbReference type="InterPro" id="IPR007197">
    <property type="entry name" value="rSAM"/>
</dbReference>
<evidence type="ECO:0000256" key="5">
    <source>
        <dbReference type="ARBA" id="ARBA00023014"/>
    </source>
</evidence>
<comment type="cofactor">
    <cofactor evidence="1">
        <name>[4Fe-4S] cluster</name>
        <dbReference type="ChEBI" id="CHEBI:49883"/>
    </cofactor>
</comment>
<evidence type="ECO:0000256" key="1">
    <source>
        <dbReference type="ARBA" id="ARBA00001966"/>
    </source>
</evidence>
<dbReference type="EMBL" id="JAAIJQ010000002">
    <property type="protein sequence ID" value="NEV60546.1"/>
    <property type="molecule type" value="Genomic_DNA"/>
</dbReference>
<evidence type="ECO:0000313" key="7">
    <source>
        <dbReference type="Proteomes" id="UP000483379"/>
    </source>
</evidence>
<dbReference type="InterPro" id="IPR013785">
    <property type="entry name" value="Aldolase_TIM"/>
</dbReference>
<dbReference type="AlphaFoldDB" id="A0A6M0JSP6"/>
<dbReference type="InterPro" id="IPR050377">
    <property type="entry name" value="Radical_SAM_PqqE_MftC-like"/>
</dbReference>
<dbReference type="SUPFAM" id="SSF102114">
    <property type="entry name" value="Radical SAM enzymes"/>
    <property type="match status" value="1"/>
</dbReference>
<dbReference type="CDD" id="cd01335">
    <property type="entry name" value="Radical_SAM"/>
    <property type="match status" value="1"/>
</dbReference>
<keyword evidence="2" id="KW-0949">S-adenosyl-L-methionine</keyword>
<proteinExistence type="predicted"/>